<dbReference type="RefSeq" id="WP_254083067.1">
    <property type="nucleotide sequence ID" value="NZ_JAHESE010000002.1"/>
</dbReference>
<dbReference type="GO" id="GO:0016020">
    <property type="term" value="C:membrane"/>
    <property type="evidence" value="ECO:0007669"/>
    <property type="project" value="InterPro"/>
</dbReference>
<feature type="domain" description="PAC" evidence="8">
    <location>
        <begin position="396"/>
        <end position="447"/>
    </location>
</feature>
<feature type="domain" description="PAS" evidence="7">
    <location>
        <begin position="565"/>
        <end position="612"/>
    </location>
</feature>
<comment type="catalytic activity">
    <reaction evidence="1">
        <text>ATP + protein L-histidine = ADP + protein N-phospho-L-histidine.</text>
        <dbReference type="EC" id="2.7.13.3"/>
    </reaction>
</comment>
<comment type="caution">
    <text evidence="9">The sequence shown here is derived from an EMBL/GenBank/DDBJ whole genome shotgun (WGS) entry which is preliminary data.</text>
</comment>
<dbReference type="PANTHER" id="PTHR43304">
    <property type="entry name" value="PHYTOCHROME-LIKE PROTEIN CPH1"/>
    <property type="match status" value="1"/>
</dbReference>
<dbReference type="Pfam" id="PF08447">
    <property type="entry name" value="PAS_3"/>
    <property type="match status" value="2"/>
</dbReference>
<organism evidence="9 10">
    <name type="scientific">Dawidia cretensis</name>
    <dbReference type="NCBI Taxonomy" id="2782350"/>
    <lineage>
        <taxon>Bacteria</taxon>
        <taxon>Pseudomonadati</taxon>
        <taxon>Bacteroidota</taxon>
        <taxon>Cytophagia</taxon>
        <taxon>Cytophagales</taxon>
        <taxon>Chryseotaleaceae</taxon>
        <taxon>Dawidia</taxon>
    </lineage>
</organism>
<dbReference type="SMART" id="SM00091">
    <property type="entry name" value="PAS"/>
    <property type="match status" value="5"/>
</dbReference>
<accession>A0AAP2DUI1</accession>
<evidence type="ECO:0000259" key="7">
    <source>
        <dbReference type="PROSITE" id="PS50112"/>
    </source>
</evidence>
<dbReference type="CDD" id="cd00130">
    <property type="entry name" value="PAS"/>
    <property type="match status" value="3"/>
</dbReference>
<dbReference type="InterPro" id="IPR010559">
    <property type="entry name" value="Sig_transdc_His_kin_internal"/>
</dbReference>
<evidence type="ECO:0000256" key="5">
    <source>
        <dbReference type="ARBA" id="ARBA00022777"/>
    </source>
</evidence>
<dbReference type="EC" id="2.7.13.3" evidence="2"/>
<sequence length="1034" mass="120238">MSTISDKEFSSLLDATLFSSILDSINEAIWVIDFNKSHPYWFASVANKLKYAVPQDPISPSFWRDNVHPQDADRAVKGFEQALQDPAVMNFVHEYRFCGANNIYYIIHDTMRFLRNERGMAQRVIGSWRDVTEERMREHKLEQALNTLEDERNRFKLIAELSSAAMWEYDIPENRLSWMSGSSTLEEFGFNKPHYKLQDWIEGIHEEDRERVEQNFDRAMATEESFFDTYRFKKADGKIAYVIDQGTFLRDASGKAYKAVGSWVDITRERLRELLLEDTLQHQRSLNYSLQVREEELASTEEELRQINDQLYINIRQLSEREFVLNQSQKLAKIGSWEYDAEHKTMFWSAEMYNIYGVDPSFNSSDFEEVNRLYEAGSEAVVNQSFTTLLKDHRPSDITVQLKTPLGYRKWVRITAHPLLEDYGVRRILGLTYDITYFKEAEERLRSSEEKFSKAFRFSPDLMSIHRERDGVIVAVNDNAYTVLGFRKEEIAGKSVQELALFIDPAEREKFYDAYFKHGHAQIETKWRRKDGGQIDVLITSNRIEIEGEGHLLSVVKDISESKAAEERFRKAFDLSPDLMMIFREHDLVLIDVNSKIEMISGYTREEVLGKSSTDFEIWVDKDMKNKYFESYFQLGGVSLETQFYGKDGIQFFGSVTTKRIQLSGENHMLVVVRDMTERKKAEEKIIENEAKLDAIINNTDMSIWSLDLHYRITALNRSFHDMVRHNTEDVNFGVGQNVLDVSRRFLPEEYVQYWKVLYNRAFAGESVLEESDLNGRAILASLHPIIENNRIIGASVYAQDITERKQKEEELNRKNLELAEANKKIGGLKLMALRSVMNPHFIFNALNSIQFFIAKNDRQNAINYLSTFSKLIRGVLNHSVKDKISVADELDLLKHYINLEMVRFENKFELVLEIDPELDSENIEIPSLLIQPYVENAILHGLYNKPDKGLLKTCVRYDSDRVLFIVEDNGIGREAARQLREKNFPKHTSMGTVLTEERLRLINELNNISLGIDDLVHPDGSAAGTRIRIWVRF</sequence>
<keyword evidence="6" id="KW-0175">Coiled coil</keyword>
<feature type="domain" description="PAS" evidence="7">
    <location>
        <begin position="468"/>
        <end position="515"/>
    </location>
</feature>
<dbReference type="Pfam" id="PF13426">
    <property type="entry name" value="PAS_9"/>
    <property type="match status" value="2"/>
</dbReference>
<feature type="domain" description="PAC" evidence="8">
    <location>
        <begin position="638"/>
        <end position="688"/>
    </location>
</feature>
<feature type="domain" description="PAC" evidence="8">
    <location>
        <begin position="226"/>
        <end position="278"/>
    </location>
</feature>
<dbReference type="InterPro" id="IPR036890">
    <property type="entry name" value="HATPase_C_sf"/>
</dbReference>
<evidence type="ECO:0000313" key="9">
    <source>
        <dbReference type="EMBL" id="MBT1707481.1"/>
    </source>
</evidence>
<dbReference type="PROSITE" id="PS50113">
    <property type="entry name" value="PAC"/>
    <property type="match status" value="5"/>
</dbReference>
<evidence type="ECO:0000256" key="4">
    <source>
        <dbReference type="ARBA" id="ARBA00022679"/>
    </source>
</evidence>
<dbReference type="GO" id="GO:0000155">
    <property type="term" value="F:phosphorelay sensor kinase activity"/>
    <property type="evidence" value="ECO:0007669"/>
    <property type="project" value="InterPro"/>
</dbReference>
<dbReference type="SMART" id="SM00086">
    <property type="entry name" value="PAC"/>
    <property type="match status" value="6"/>
</dbReference>
<feature type="domain" description="PAC" evidence="8">
    <location>
        <begin position="521"/>
        <end position="571"/>
    </location>
</feature>
<keyword evidence="10" id="KW-1185">Reference proteome</keyword>
<dbReference type="InterPro" id="IPR000014">
    <property type="entry name" value="PAS"/>
</dbReference>
<dbReference type="EMBL" id="JAHESE010000002">
    <property type="protein sequence ID" value="MBT1707481.1"/>
    <property type="molecule type" value="Genomic_DNA"/>
</dbReference>
<dbReference type="InterPro" id="IPR000700">
    <property type="entry name" value="PAS-assoc_C"/>
</dbReference>
<evidence type="ECO:0000259" key="8">
    <source>
        <dbReference type="PROSITE" id="PS50113"/>
    </source>
</evidence>
<dbReference type="PROSITE" id="PS50112">
    <property type="entry name" value="PAS"/>
    <property type="match status" value="2"/>
</dbReference>
<evidence type="ECO:0000256" key="1">
    <source>
        <dbReference type="ARBA" id="ARBA00000085"/>
    </source>
</evidence>
<name>A0AAP2DUI1_9BACT</name>
<evidence type="ECO:0000256" key="2">
    <source>
        <dbReference type="ARBA" id="ARBA00012438"/>
    </source>
</evidence>
<dbReference type="InterPro" id="IPR035965">
    <property type="entry name" value="PAS-like_dom_sf"/>
</dbReference>
<dbReference type="PANTHER" id="PTHR43304:SF1">
    <property type="entry name" value="PAC DOMAIN-CONTAINING PROTEIN"/>
    <property type="match status" value="1"/>
</dbReference>
<dbReference type="InterPro" id="IPR013655">
    <property type="entry name" value="PAS_fold_3"/>
</dbReference>
<dbReference type="Gene3D" id="3.30.565.10">
    <property type="entry name" value="Histidine kinase-like ATPase, C-terminal domain"/>
    <property type="match status" value="1"/>
</dbReference>
<evidence type="ECO:0000256" key="6">
    <source>
        <dbReference type="SAM" id="Coils"/>
    </source>
</evidence>
<keyword evidence="3" id="KW-0597">Phosphoprotein</keyword>
<dbReference type="InterPro" id="IPR001610">
    <property type="entry name" value="PAC"/>
</dbReference>
<keyword evidence="5" id="KW-0418">Kinase</keyword>
<gene>
    <name evidence="9" type="ORF">KK062_04575</name>
</gene>
<dbReference type="SUPFAM" id="SSF55874">
    <property type="entry name" value="ATPase domain of HSP90 chaperone/DNA topoisomerase II/histidine kinase"/>
    <property type="match status" value="1"/>
</dbReference>
<feature type="coiled-coil region" evidence="6">
    <location>
        <begin position="290"/>
        <end position="321"/>
    </location>
</feature>
<dbReference type="Pfam" id="PF06580">
    <property type="entry name" value="His_kinase"/>
    <property type="match status" value="1"/>
</dbReference>
<dbReference type="AlphaFoldDB" id="A0AAP2DUI1"/>
<protein>
    <recommendedName>
        <fullName evidence="2">histidine kinase</fullName>
        <ecNumber evidence="2">2.7.13.3</ecNumber>
    </recommendedName>
</protein>
<dbReference type="InterPro" id="IPR052162">
    <property type="entry name" value="Sensor_kinase/Photoreceptor"/>
</dbReference>
<dbReference type="SUPFAM" id="SSF55785">
    <property type="entry name" value="PYP-like sensor domain (PAS domain)"/>
    <property type="match status" value="6"/>
</dbReference>
<dbReference type="Proteomes" id="UP001319080">
    <property type="component" value="Unassembled WGS sequence"/>
</dbReference>
<evidence type="ECO:0000256" key="3">
    <source>
        <dbReference type="ARBA" id="ARBA00022553"/>
    </source>
</evidence>
<feature type="domain" description="PAC" evidence="8">
    <location>
        <begin position="91"/>
        <end position="143"/>
    </location>
</feature>
<evidence type="ECO:0000313" key="10">
    <source>
        <dbReference type="Proteomes" id="UP001319080"/>
    </source>
</evidence>
<dbReference type="NCBIfam" id="TIGR00229">
    <property type="entry name" value="sensory_box"/>
    <property type="match status" value="4"/>
</dbReference>
<dbReference type="Gene3D" id="3.30.450.20">
    <property type="entry name" value="PAS domain"/>
    <property type="match status" value="6"/>
</dbReference>
<reference evidence="9 10" key="1">
    <citation type="submission" date="2021-05" db="EMBL/GenBank/DDBJ databases">
        <title>A Polyphasic approach of four new species of the genus Ohtaekwangia: Ohtaekwangia histidinii sp. nov., Ohtaekwangia cretensis sp. nov., Ohtaekwangia indiensis sp. nov., Ohtaekwangia reichenbachii sp. nov. from diverse environment.</title>
        <authorList>
            <person name="Octaviana S."/>
        </authorList>
    </citation>
    <scope>NUCLEOTIDE SEQUENCE [LARGE SCALE GENOMIC DNA]</scope>
    <source>
        <strain evidence="9 10">PWU5</strain>
    </source>
</reference>
<proteinExistence type="predicted"/>
<keyword evidence="4" id="KW-0808">Transferase</keyword>